<dbReference type="OrthoDB" id="10063284at2759"/>
<sequence>MLRNSLVFYRKFSTFLHPNSSLDSLEETCTQYNGQALKSNAVTLLDISLNKRTGELAKNLVLSLAKNAKSFKFVASLVIWYSVLFKIYVINKMLQSENIDVSNAVEATDKTRQTIVEIKSDKGFQQALVDARDLCNSFEIEVEFQKPEDLPLKKLEGV</sequence>
<evidence type="ECO:0000313" key="3">
    <source>
        <dbReference type="Proteomes" id="UP000499080"/>
    </source>
</evidence>
<comment type="caution">
    <text evidence="2">The sequence shown here is derived from an EMBL/GenBank/DDBJ whole genome shotgun (WGS) entry which is preliminary data.</text>
</comment>
<dbReference type="Proteomes" id="UP000499080">
    <property type="component" value="Unassembled WGS sequence"/>
</dbReference>
<accession>A0A4Y2VTP9</accession>
<name>A0A4Y2VTP9_ARAVE</name>
<dbReference type="EMBL" id="BGPR01051027">
    <property type="protein sequence ID" value="GBO28010.1"/>
    <property type="molecule type" value="Genomic_DNA"/>
</dbReference>
<dbReference type="EMBL" id="BGPR01051096">
    <property type="protein sequence ID" value="GBO28082.1"/>
    <property type="molecule type" value="Genomic_DNA"/>
</dbReference>
<dbReference type="AlphaFoldDB" id="A0A4Y2VTP9"/>
<organism evidence="2 3">
    <name type="scientific">Araneus ventricosus</name>
    <name type="common">Orbweaver spider</name>
    <name type="synonym">Epeira ventricosa</name>
    <dbReference type="NCBI Taxonomy" id="182803"/>
    <lineage>
        <taxon>Eukaryota</taxon>
        <taxon>Metazoa</taxon>
        <taxon>Ecdysozoa</taxon>
        <taxon>Arthropoda</taxon>
        <taxon>Chelicerata</taxon>
        <taxon>Arachnida</taxon>
        <taxon>Araneae</taxon>
        <taxon>Araneomorphae</taxon>
        <taxon>Entelegynae</taxon>
        <taxon>Araneoidea</taxon>
        <taxon>Araneidae</taxon>
        <taxon>Araneus</taxon>
    </lineage>
</organism>
<reference evidence="2 3" key="1">
    <citation type="journal article" date="2019" name="Sci. Rep.">
        <title>Orb-weaving spider Araneus ventricosus genome elucidates the spidroin gene catalogue.</title>
        <authorList>
            <person name="Kono N."/>
            <person name="Nakamura H."/>
            <person name="Ohtoshi R."/>
            <person name="Moran D.A.P."/>
            <person name="Shinohara A."/>
            <person name="Yoshida Y."/>
            <person name="Fujiwara M."/>
            <person name="Mori M."/>
            <person name="Tomita M."/>
            <person name="Arakawa K."/>
        </authorList>
    </citation>
    <scope>NUCLEOTIDE SEQUENCE [LARGE SCALE GENOMIC DNA]</scope>
</reference>
<evidence type="ECO:0000313" key="2">
    <source>
        <dbReference type="EMBL" id="GBO28082.1"/>
    </source>
</evidence>
<keyword evidence="3" id="KW-1185">Reference proteome</keyword>
<protein>
    <submittedName>
        <fullName evidence="2">Uncharacterized protein</fullName>
    </submittedName>
</protein>
<gene>
    <name evidence="1" type="ORF">AVEN_103294_1</name>
    <name evidence="2" type="ORF">AVEN_34112_1</name>
</gene>
<evidence type="ECO:0000313" key="1">
    <source>
        <dbReference type="EMBL" id="GBO28010.1"/>
    </source>
</evidence>
<proteinExistence type="predicted"/>